<gene>
    <name evidence="4" type="ORF">AN672_20045</name>
    <name evidence="3" type="ORF">I9Y29_005211</name>
</gene>
<dbReference type="AlphaFoldDB" id="A0A0P8HHG3"/>
<dbReference type="Proteomes" id="UP000855471">
    <property type="component" value="Unassembled WGS sequence"/>
</dbReference>
<reference evidence="3" key="3">
    <citation type="journal article" date="2018" name="Genome Biol.">
        <title>SKESA: strategic k-mer extension for scrupulous assemblies.</title>
        <authorList>
            <person name="Souvorov A."/>
            <person name="Agarwala R."/>
            <person name="Lipman D.J."/>
        </authorList>
    </citation>
    <scope>NUCLEOTIDE SEQUENCE</scope>
    <source>
        <strain evidence="3">O50</strain>
    </source>
</reference>
<dbReference type="Pfam" id="PF20494">
    <property type="entry name" value="YfjS_YafY"/>
    <property type="match status" value="1"/>
</dbReference>
<dbReference type="InterPro" id="IPR046809">
    <property type="entry name" value="YfjS_YafY_dom"/>
</dbReference>
<evidence type="ECO:0000313" key="4">
    <source>
        <dbReference type="EMBL" id="KPR53570.1"/>
    </source>
</evidence>
<sequence>MKRKTLPLLVLVATTLFLSACDNRSDDLKAISKFKDLTPPRFSDVVSHQDDVSEEWSQVDYLSGPTLQVLRTHQSPDGCEDGSYYYLVDMQEKTVQPLMNALCIADNIKLEYQEVTDPYTKEKYFEYAHDGKLMGRLLIPSNPENQE</sequence>
<comment type="caution">
    <text evidence="3">The sequence shown here is derived from an EMBL/GenBank/DDBJ whole genome shotgun (WGS) entry which is preliminary data.</text>
</comment>
<evidence type="ECO:0000259" key="2">
    <source>
        <dbReference type="Pfam" id="PF20494"/>
    </source>
</evidence>
<proteinExistence type="predicted"/>
<evidence type="ECO:0000313" key="3">
    <source>
        <dbReference type="EMBL" id="HAT3900708.1"/>
    </source>
</evidence>
<keyword evidence="1" id="KW-0732">Signal</keyword>
<reference evidence="5" key="1">
    <citation type="submission" date="2015-09" db="EMBL/GenBank/DDBJ databases">
        <title>Prevalence of NDMs in South Africa.</title>
        <authorList>
            <person name="Osei Sekyere J."/>
            <person name="Govinden U."/>
            <person name="Essack S."/>
            <person name="Haldorsen B."/>
            <person name="Samuelsen O."/>
            <person name="Aasnaes B."/>
            <person name="Sundsfjord A."/>
        </authorList>
    </citation>
    <scope>NUCLEOTIDE SEQUENCE [LARGE SCALE GENOMIC DNA]</scope>
    <source>
        <strain evidence="5">ST62:944112508</strain>
    </source>
</reference>
<feature type="chain" id="PRO_5040667726" description="Lipoprotein YfjS/YafY domain-containing protein" evidence="1">
    <location>
        <begin position="21"/>
        <end position="147"/>
    </location>
</feature>
<name>A0A0P8HHG3_CITFR</name>
<accession>A0A0P8HHG3</accession>
<feature type="domain" description="Lipoprotein YfjS/YafY" evidence="2">
    <location>
        <begin position="35"/>
        <end position="147"/>
    </location>
</feature>
<feature type="signal peptide" evidence="1">
    <location>
        <begin position="1"/>
        <end position="20"/>
    </location>
</feature>
<reference evidence="4 5" key="2">
    <citation type="journal article" date="2017" name="PLoS ONE">
        <title>Genomic and phenotypic characterisation of fluoroquinolone resistance mechanisms in Enterobacteriaceae in Durban, South Africa.</title>
        <authorList>
            <person name="Osei Sekyere J."/>
            <person name="Amoako D.G."/>
        </authorList>
    </citation>
    <scope>NUCLEOTIDE SEQUENCE [LARGE SCALE GENOMIC DNA]</scope>
    <source>
        <strain evidence="4 5">ST62:944112508</strain>
    </source>
</reference>
<organism evidence="3">
    <name type="scientific">Citrobacter freundii</name>
    <dbReference type="NCBI Taxonomy" id="546"/>
    <lineage>
        <taxon>Bacteria</taxon>
        <taxon>Pseudomonadati</taxon>
        <taxon>Pseudomonadota</taxon>
        <taxon>Gammaproteobacteria</taxon>
        <taxon>Enterobacterales</taxon>
        <taxon>Enterobacteriaceae</taxon>
        <taxon>Citrobacter</taxon>
        <taxon>Citrobacter freundii complex</taxon>
    </lineage>
</organism>
<protein>
    <recommendedName>
        <fullName evidence="2">Lipoprotein YfjS/YafY domain-containing protein</fullName>
    </recommendedName>
</protein>
<evidence type="ECO:0000313" key="5">
    <source>
        <dbReference type="Proteomes" id="UP000050520"/>
    </source>
</evidence>
<dbReference type="EMBL" id="LJEB01000096">
    <property type="protein sequence ID" value="KPR53570.1"/>
    <property type="molecule type" value="Genomic_DNA"/>
</dbReference>
<dbReference type="EMBL" id="DACSXJ010000070">
    <property type="protein sequence ID" value="HAT3900708.1"/>
    <property type="molecule type" value="Genomic_DNA"/>
</dbReference>
<reference evidence="3" key="4">
    <citation type="submission" date="2020-09" db="EMBL/GenBank/DDBJ databases">
        <authorList>
            <consortium name="NCBI Pathogen Detection Project"/>
        </authorList>
    </citation>
    <scope>NUCLEOTIDE SEQUENCE</scope>
    <source>
        <strain evidence="3">O50</strain>
    </source>
</reference>
<dbReference type="RefSeq" id="WP_008324520.1">
    <property type="nucleotide sequence ID" value="NZ_JABXRG010000001.1"/>
</dbReference>
<dbReference type="PROSITE" id="PS51257">
    <property type="entry name" value="PROKAR_LIPOPROTEIN"/>
    <property type="match status" value="1"/>
</dbReference>
<dbReference type="Proteomes" id="UP000050520">
    <property type="component" value="Unassembled WGS sequence"/>
</dbReference>
<evidence type="ECO:0000256" key="1">
    <source>
        <dbReference type="SAM" id="SignalP"/>
    </source>
</evidence>